<accession>A0A9X3BFA4</accession>
<evidence type="ECO:0000313" key="5">
    <source>
        <dbReference type="EMBL" id="MCU7548484.1"/>
    </source>
</evidence>
<dbReference type="PANTHER" id="PTHR43300">
    <property type="entry name" value="ACETYLTRANSFERASE"/>
    <property type="match status" value="1"/>
</dbReference>
<dbReference type="RefSeq" id="WP_279295931.1">
    <property type="nucleotide sequence ID" value="NZ_JAOTIF010000002.1"/>
</dbReference>
<dbReference type="AlphaFoldDB" id="A0A9X3BFA4"/>
<dbReference type="InterPro" id="IPR041561">
    <property type="entry name" value="PglD_N"/>
</dbReference>
<dbReference type="InterPro" id="IPR020019">
    <property type="entry name" value="AcTrfase_PglD-like"/>
</dbReference>
<evidence type="ECO:0000256" key="3">
    <source>
        <dbReference type="PIRSR" id="PIRSR620019-2"/>
    </source>
</evidence>
<comment type="similarity">
    <text evidence="1">Belongs to the transferase hexapeptide repeat family.</text>
</comment>
<evidence type="ECO:0000259" key="4">
    <source>
        <dbReference type="Pfam" id="PF17836"/>
    </source>
</evidence>
<feature type="binding site" evidence="3">
    <location>
        <begin position="7"/>
        <end position="9"/>
    </location>
    <ligand>
        <name>substrate</name>
    </ligand>
</feature>
<keyword evidence="6" id="KW-1185">Reference proteome</keyword>
<feature type="active site" description="Proton acceptor" evidence="2">
    <location>
        <position position="122"/>
    </location>
</feature>
<sequence length="194" mass="20449">MYLYGASGHAKVIIEILECLGITIDGLFDDNVNINNLLGYQVKPYEHEAVSSLIISIGNNAIRKKIAGLLNVKYGCAFHPSTNISRRSVIGDGTVVMSGVSINADVQIGKHCIINTNASVDHDCILGDFVHISPNAALCGDVHIGEGTHIGAGAVIIPGIRIGKWCTIGAGAVIIRNIPDHCKFVGNPGNQIQG</sequence>
<dbReference type="Proteomes" id="UP001155483">
    <property type="component" value="Unassembled WGS sequence"/>
</dbReference>
<dbReference type="CDD" id="cd03360">
    <property type="entry name" value="LbH_AT_putative"/>
    <property type="match status" value="1"/>
</dbReference>
<protein>
    <submittedName>
        <fullName evidence="5">Acetyltransferase</fullName>
    </submittedName>
</protein>
<feature type="site" description="Increases basicity of active site His" evidence="2">
    <location>
        <position position="123"/>
    </location>
</feature>
<reference evidence="5" key="2">
    <citation type="submission" date="2023-04" db="EMBL/GenBank/DDBJ databases">
        <title>Paracnuella aquatica gen. nov., sp. nov., a member of the family Chitinophagaceae isolated from a hot spring.</title>
        <authorList>
            <person name="Wang C."/>
        </authorList>
    </citation>
    <scope>NUCLEOTIDE SEQUENCE</scope>
    <source>
        <strain evidence="5">LB-8</strain>
    </source>
</reference>
<dbReference type="InterPro" id="IPR050179">
    <property type="entry name" value="Trans_hexapeptide_repeat"/>
</dbReference>
<comment type="caution">
    <text evidence="5">The sequence shown here is derived from an EMBL/GenBank/DDBJ whole genome shotgun (WGS) entry which is preliminary data.</text>
</comment>
<evidence type="ECO:0000256" key="1">
    <source>
        <dbReference type="ARBA" id="ARBA00007274"/>
    </source>
</evidence>
<dbReference type="InterPro" id="IPR001451">
    <property type="entry name" value="Hexapep"/>
</dbReference>
<dbReference type="EMBL" id="JAOTIF010000002">
    <property type="protein sequence ID" value="MCU7548484.1"/>
    <property type="molecule type" value="Genomic_DNA"/>
</dbReference>
<dbReference type="SUPFAM" id="SSF51161">
    <property type="entry name" value="Trimeric LpxA-like enzymes"/>
    <property type="match status" value="1"/>
</dbReference>
<dbReference type="Gene3D" id="3.40.50.20">
    <property type="match status" value="1"/>
</dbReference>
<dbReference type="Pfam" id="PF17836">
    <property type="entry name" value="PglD_N"/>
    <property type="match status" value="1"/>
</dbReference>
<feature type="binding site" evidence="3">
    <location>
        <position position="131"/>
    </location>
    <ligand>
        <name>acetyl-CoA</name>
        <dbReference type="ChEBI" id="CHEBI:57288"/>
    </ligand>
</feature>
<proteinExistence type="inferred from homology"/>
<dbReference type="PANTHER" id="PTHR43300:SF7">
    <property type="entry name" value="UDP-N-ACETYLBACILLOSAMINE N-ACETYLTRANSFERASE"/>
    <property type="match status" value="1"/>
</dbReference>
<name>A0A9X3BFA4_9BACT</name>
<evidence type="ECO:0000313" key="6">
    <source>
        <dbReference type="Proteomes" id="UP001155483"/>
    </source>
</evidence>
<gene>
    <name evidence="5" type="ORF">OCK74_05120</name>
</gene>
<evidence type="ECO:0000256" key="2">
    <source>
        <dbReference type="PIRSR" id="PIRSR620019-1"/>
    </source>
</evidence>
<feature type="domain" description="PglD N-terminal" evidence="4">
    <location>
        <begin position="2"/>
        <end position="67"/>
    </location>
</feature>
<dbReference type="Pfam" id="PF00132">
    <property type="entry name" value="Hexapep"/>
    <property type="match status" value="2"/>
</dbReference>
<dbReference type="InterPro" id="IPR011004">
    <property type="entry name" value="Trimer_LpxA-like_sf"/>
</dbReference>
<reference evidence="5" key="1">
    <citation type="submission" date="2022-09" db="EMBL/GenBank/DDBJ databases">
        <authorList>
            <person name="Yuan C."/>
            <person name="Ke Z."/>
        </authorList>
    </citation>
    <scope>NUCLEOTIDE SEQUENCE</scope>
    <source>
        <strain evidence="5">LB-8</strain>
    </source>
</reference>
<feature type="binding site" evidence="3">
    <location>
        <position position="58"/>
    </location>
    <ligand>
        <name>substrate</name>
    </ligand>
</feature>
<organism evidence="5 6">
    <name type="scientific">Paraflavisolibacter caeni</name>
    <dbReference type="NCBI Taxonomy" id="2982496"/>
    <lineage>
        <taxon>Bacteria</taxon>
        <taxon>Pseudomonadati</taxon>
        <taxon>Bacteroidota</taxon>
        <taxon>Chitinophagia</taxon>
        <taxon>Chitinophagales</taxon>
        <taxon>Chitinophagaceae</taxon>
        <taxon>Paraflavisolibacter</taxon>
    </lineage>
</organism>
<dbReference type="NCBIfam" id="TIGR03570">
    <property type="entry name" value="NeuD_NnaD"/>
    <property type="match status" value="1"/>
</dbReference>
<dbReference type="Gene3D" id="2.160.10.10">
    <property type="entry name" value="Hexapeptide repeat proteins"/>
    <property type="match status" value="1"/>
</dbReference>